<keyword evidence="1" id="KW-1133">Transmembrane helix</keyword>
<sequence>MKRLRRAGLGAPDRASREGGASMVEYAILVAVIAGVVFAAATFMGGQISTLMAGVNLHT</sequence>
<keyword evidence="3" id="KW-1185">Reference proteome</keyword>
<accession>A0A5M4FJW1</accession>
<dbReference type="EMBL" id="SDPQ02000001">
    <property type="protein sequence ID" value="KAA1400509.1"/>
    <property type="molecule type" value="Genomic_DNA"/>
</dbReference>
<evidence type="ECO:0000313" key="3">
    <source>
        <dbReference type="Proteomes" id="UP000380867"/>
    </source>
</evidence>
<evidence type="ECO:0000256" key="1">
    <source>
        <dbReference type="SAM" id="Phobius"/>
    </source>
</evidence>
<evidence type="ECO:0000313" key="2">
    <source>
        <dbReference type="EMBL" id="KAA1400509.1"/>
    </source>
</evidence>
<keyword evidence="1" id="KW-0812">Transmembrane</keyword>
<reference evidence="2" key="1">
    <citation type="submission" date="2019-09" db="EMBL/GenBank/DDBJ databases">
        <authorList>
            <person name="Li J."/>
        </authorList>
    </citation>
    <scope>NUCLEOTIDE SEQUENCE [LARGE SCALE GENOMIC DNA]</scope>
    <source>
        <strain evidence="2">JCM 14732</strain>
    </source>
</reference>
<organism evidence="2 3">
    <name type="scientific">Aeromicrobium ginsengisoli</name>
    <dbReference type="NCBI Taxonomy" id="363867"/>
    <lineage>
        <taxon>Bacteria</taxon>
        <taxon>Bacillati</taxon>
        <taxon>Actinomycetota</taxon>
        <taxon>Actinomycetes</taxon>
        <taxon>Propionibacteriales</taxon>
        <taxon>Nocardioidaceae</taxon>
        <taxon>Aeromicrobium</taxon>
    </lineage>
</organism>
<proteinExistence type="predicted"/>
<dbReference type="Proteomes" id="UP000380867">
    <property type="component" value="Unassembled WGS sequence"/>
</dbReference>
<dbReference type="AlphaFoldDB" id="A0A5M4FJW1"/>
<keyword evidence="1" id="KW-0472">Membrane</keyword>
<name>A0A5M4FJW1_9ACTN</name>
<gene>
    <name evidence="2" type="ORF">ESP70_006725</name>
</gene>
<feature type="transmembrane region" description="Helical" evidence="1">
    <location>
        <begin position="21"/>
        <end position="44"/>
    </location>
</feature>
<comment type="caution">
    <text evidence="2">The sequence shown here is derived from an EMBL/GenBank/DDBJ whole genome shotgun (WGS) entry which is preliminary data.</text>
</comment>
<protein>
    <submittedName>
        <fullName evidence="2">Flp family type IVb pilin</fullName>
    </submittedName>
</protein>